<dbReference type="PANTHER" id="PTHR34819">
    <property type="entry name" value="LARGE CYSTEINE-RICH PERIPLASMIC PROTEIN OMCB"/>
    <property type="match status" value="1"/>
</dbReference>
<protein>
    <submittedName>
        <fullName evidence="3">Conserved repeat domain protein</fullName>
    </submittedName>
</protein>
<dbReference type="Proteomes" id="UP000001916">
    <property type="component" value="Chromosome"/>
</dbReference>
<dbReference type="STRING" id="526227.Mesil_2799"/>
<dbReference type="EMBL" id="CP002042">
    <property type="protein sequence ID" value="ADH64643.1"/>
    <property type="molecule type" value="Genomic_DNA"/>
</dbReference>
<evidence type="ECO:0000259" key="2">
    <source>
        <dbReference type="Pfam" id="PF01345"/>
    </source>
</evidence>
<reference evidence="3 4" key="1">
    <citation type="journal article" date="2010" name="Stand. Genomic Sci.">
        <title>Complete genome sequence of Meiothermus silvanus type strain (VI-R2).</title>
        <authorList>
            <person name="Sikorski J."/>
            <person name="Tindall B.J."/>
            <person name="Lowry S."/>
            <person name="Lucas S."/>
            <person name="Nolan M."/>
            <person name="Copeland A."/>
            <person name="Glavina Del Rio T."/>
            <person name="Tice H."/>
            <person name="Cheng J.F."/>
            <person name="Han C."/>
            <person name="Pitluck S."/>
            <person name="Liolios K."/>
            <person name="Ivanova N."/>
            <person name="Mavromatis K."/>
            <person name="Mikhailova N."/>
            <person name="Pati A."/>
            <person name="Goodwin L."/>
            <person name="Chen A."/>
            <person name="Palaniappan K."/>
            <person name="Land M."/>
            <person name="Hauser L."/>
            <person name="Chang Y.J."/>
            <person name="Jeffries C.D."/>
            <person name="Rohde M."/>
            <person name="Goker M."/>
            <person name="Woyke T."/>
            <person name="Bristow J."/>
            <person name="Eisen J.A."/>
            <person name="Markowitz V."/>
            <person name="Hugenholtz P."/>
            <person name="Kyrpides N.C."/>
            <person name="Klenk H.P."/>
            <person name="Lapidus A."/>
        </authorList>
    </citation>
    <scope>NUCLEOTIDE SEQUENCE [LARGE SCALE GENOMIC DNA]</scope>
    <source>
        <strain evidence="4">ATCC 700542 / DSM 9946 / VI-R2</strain>
    </source>
</reference>
<dbReference type="HOGENOM" id="CLU_313931_0_0_0"/>
<feature type="domain" description="DUF11" evidence="2">
    <location>
        <begin position="182"/>
        <end position="302"/>
    </location>
</feature>
<dbReference type="SUPFAM" id="SSF117074">
    <property type="entry name" value="Hypothetical protein PA1324"/>
    <property type="match status" value="1"/>
</dbReference>
<feature type="signal peptide" evidence="1">
    <location>
        <begin position="1"/>
        <end position="17"/>
    </location>
</feature>
<accession>D7BCR0</accession>
<name>D7BCR0_ALLS1</name>
<dbReference type="AlphaFoldDB" id="D7BCR0"/>
<dbReference type="KEGG" id="msv:Mesil_2799"/>
<dbReference type="InterPro" id="IPR013783">
    <property type="entry name" value="Ig-like_fold"/>
</dbReference>
<dbReference type="Pfam" id="PF01345">
    <property type="entry name" value="DUF11"/>
    <property type="match status" value="2"/>
</dbReference>
<dbReference type="NCBIfam" id="TIGR01451">
    <property type="entry name" value="B_ant_repeat"/>
    <property type="match status" value="2"/>
</dbReference>
<evidence type="ECO:0000313" key="4">
    <source>
        <dbReference type="Proteomes" id="UP000001916"/>
    </source>
</evidence>
<dbReference type="InterPro" id="IPR047589">
    <property type="entry name" value="DUF11_rpt"/>
</dbReference>
<dbReference type="InterPro" id="IPR001434">
    <property type="entry name" value="OmcB-like_DUF11"/>
</dbReference>
<evidence type="ECO:0000313" key="3">
    <source>
        <dbReference type="EMBL" id="ADH64643.1"/>
    </source>
</evidence>
<dbReference type="Gene3D" id="2.60.40.10">
    <property type="entry name" value="Immunoglobulins"/>
    <property type="match status" value="1"/>
</dbReference>
<evidence type="ECO:0000256" key="1">
    <source>
        <dbReference type="SAM" id="SignalP"/>
    </source>
</evidence>
<dbReference type="eggNOG" id="COG1361">
    <property type="taxonomic scope" value="Bacteria"/>
</dbReference>
<dbReference type="RefSeq" id="WP_013159177.1">
    <property type="nucleotide sequence ID" value="NC_014212.1"/>
</dbReference>
<dbReference type="OrthoDB" id="28717at2"/>
<feature type="domain" description="DUF11" evidence="2">
    <location>
        <begin position="453"/>
        <end position="560"/>
    </location>
</feature>
<sequence>MKPFSTLFLVLFGLAWAAPAGTVIRNQAAATVEGQVYLSNPVETIVQAICVPVVSPSGTPSSPAQRVVAPAGGTVYLPYRLQNAGNASFDFALSWAQAGGSSFSPSAVRFYLDVNQNGQRDPGEPPVNGLSLAAGQTVWLLLEVTLPNPASGDLFLSPIAACGSAQDSDNYAHIQVGSGPALQLSKTATPAKLAPGEETTFNLVLRNAGDQTAPGPVVLTDRLDTPEMSGLAYVAGSALAARGQLEYTADGTTWTASEPASVRGVRLVLPKLEAGEEARLSFRVRAVSATPGVRTNRAQASGAGGPAWSEATLELVGRYVHYLGPYGNPRALPGGEGSADDRQTARVVAGQPYCFAHTLENAGNVEDLYTLQASGLPARAIGSFQSLDGSPLPDPLPVAALARWDFRYCLRVDTVLAGFTIELSATSVTTGQANRTQDRVLAVLDPAGLLLGKSVSPSGLVVAGTLLTYTLRIENALGDLSGVRVVDRLDPALEFVSASNGGSFDPAGQQVEWDLESIPSGSTLTLTLQVRVRPGTPDDTLILNRFGLTSALTPNPLHSNTVQNRVLTTQLLLQKSVDHPKASYGNRLTYRLEVANPSTADLAVRLVDTPPQGTQYVAGSARLYPAGGGCAGSGEGLEPAWKEGQLVWQGITLKAKERRCLSYQLRVLPGAPQELLNTAQAFGATGAGTALASAKSQALVQLEPGIFAPRGTLVGRVFWDVDRDGRYTQGLDLPLPGARVILGNGWQVLTDAEGRYAFRDLEPGVWTVMLDPASAPFHPLPHPEAMGEGYRHRVEVQGLTASDFPLQAPQGHITPTRSTVLEFGPLRLEKRLIPLPQGYRVVLRLEAREPLSDLTVTDPLAEGGEKVFHFPRLEGEQVLTYDVDQGVLTDPQARWRYP</sequence>
<dbReference type="InterPro" id="IPR051172">
    <property type="entry name" value="Chlamydia_OmcB"/>
</dbReference>
<feature type="chain" id="PRO_5003093079" evidence="1">
    <location>
        <begin position="18"/>
        <end position="898"/>
    </location>
</feature>
<gene>
    <name evidence="3" type="ordered locus">Mesil_2799</name>
</gene>
<proteinExistence type="predicted"/>
<keyword evidence="4" id="KW-1185">Reference proteome</keyword>
<organism evidence="3 4">
    <name type="scientific">Allomeiothermus silvanus (strain ATCC 700542 / DSM 9946 / NBRC 106475 / NCIMB 13440 / VI-R2)</name>
    <name type="common">Thermus silvanus</name>
    <dbReference type="NCBI Taxonomy" id="526227"/>
    <lineage>
        <taxon>Bacteria</taxon>
        <taxon>Thermotogati</taxon>
        <taxon>Deinococcota</taxon>
        <taxon>Deinococci</taxon>
        <taxon>Thermales</taxon>
        <taxon>Thermaceae</taxon>
        <taxon>Allomeiothermus</taxon>
    </lineage>
</organism>
<keyword evidence="1" id="KW-0732">Signal</keyword>